<sequence>MATTLIRGGGHRWRPGTVSSSMLKQKPNSLARAPGAGFSQGGEMPAKCLFALLDSMLHSHNNIRGRSADGEKANIEAAGQTNKSKVYLATCGPAGEEMAIRWHEIHRDPV</sequence>
<protein>
    <submittedName>
        <fullName evidence="2">Uncharacterized protein</fullName>
    </submittedName>
</protein>
<proteinExistence type="predicted"/>
<organism evidence="2 3">
    <name type="scientific">Xyrichtys novacula</name>
    <name type="common">Pearly razorfish</name>
    <name type="synonym">Hemipteronotus novacula</name>
    <dbReference type="NCBI Taxonomy" id="13765"/>
    <lineage>
        <taxon>Eukaryota</taxon>
        <taxon>Metazoa</taxon>
        <taxon>Chordata</taxon>
        <taxon>Craniata</taxon>
        <taxon>Vertebrata</taxon>
        <taxon>Euteleostomi</taxon>
        <taxon>Actinopterygii</taxon>
        <taxon>Neopterygii</taxon>
        <taxon>Teleostei</taxon>
        <taxon>Neoteleostei</taxon>
        <taxon>Acanthomorphata</taxon>
        <taxon>Eupercaria</taxon>
        <taxon>Labriformes</taxon>
        <taxon>Labridae</taxon>
        <taxon>Xyrichtys</taxon>
    </lineage>
</organism>
<reference evidence="2" key="1">
    <citation type="submission" date="2023-08" db="EMBL/GenBank/DDBJ databases">
        <authorList>
            <person name="Alioto T."/>
            <person name="Alioto T."/>
            <person name="Gomez Garrido J."/>
        </authorList>
    </citation>
    <scope>NUCLEOTIDE SEQUENCE</scope>
</reference>
<evidence type="ECO:0000256" key="1">
    <source>
        <dbReference type="SAM" id="MobiDB-lite"/>
    </source>
</evidence>
<evidence type="ECO:0000313" key="2">
    <source>
        <dbReference type="EMBL" id="CAJ1058920.1"/>
    </source>
</evidence>
<feature type="compositionally biased region" description="Polar residues" evidence="1">
    <location>
        <begin position="17"/>
        <end position="28"/>
    </location>
</feature>
<dbReference type="EMBL" id="OY660869">
    <property type="protein sequence ID" value="CAJ1058920.1"/>
    <property type="molecule type" value="Genomic_DNA"/>
</dbReference>
<dbReference type="AlphaFoldDB" id="A0AAV1FDB4"/>
<accession>A0AAV1FDB4</accession>
<feature type="region of interest" description="Disordered" evidence="1">
    <location>
        <begin position="1"/>
        <end position="38"/>
    </location>
</feature>
<gene>
    <name evidence="2" type="ORF">XNOV1_A031632</name>
</gene>
<keyword evidence="3" id="KW-1185">Reference proteome</keyword>
<name>A0AAV1FDB4_XYRNO</name>
<evidence type="ECO:0000313" key="3">
    <source>
        <dbReference type="Proteomes" id="UP001178508"/>
    </source>
</evidence>
<dbReference type="Proteomes" id="UP001178508">
    <property type="component" value="Chromosome 6"/>
</dbReference>